<dbReference type="AlphaFoldDB" id="A0A511H4S6"/>
<feature type="domain" description="AMP-binding enzyme C-terminal" evidence="6">
    <location>
        <begin position="457"/>
        <end position="577"/>
    </location>
</feature>
<dbReference type="InterPro" id="IPR020845">
    <property type="entry name" value="AMP-binding_CS"/>
</dbReference>
<name>A0A511H4S6_9BACT</name>
<dbReference type="Gene3D" id="3.30.300.30">
    <property type="match status" value="1"/>
</dbReference>
<dbReference type="GO" id="GO:0071766">
    <property type="term" value="P:Actinobacterium-type cell wall biogenesis"/>
    <property type="evidence" value="ECO:0007669"/>
    <property type="project" value="UniProtKB-ARBA"/>
</dbReference>
<reference evidence="8 9" key="1">
    <citation type="submission" date="2016-10" db="EMBL/GenBank/DDBJ databases">
        <authorList>
            <person name="Varghese N."/>
            <person name="Submissions S."/>
        </authorList>
    </citation>
    <scope>NUCLEOTIDE SEQUENCE [LARGE SCALE GENOMIC DNA]</scope>
    <source>
        <strain evidence="8 9">DSM 2260</strain>
    </source>
</reference>
<protein>
    <submittedName>
        <fullName evidence="7 8">Acyl-CoA synthetase</fullName>
    </submittedName>
</protein>
<dbReference type="InterPro" id="IPR045851">
    <property type="entry name" value="AMP-bd_C_sf"/>
</dbReference>
<keyword evidence="4" id="KW-0443">Lipid metabolism</keyword>
<dbReference type="SUPFAM" id="SSF56801">
    <property type="entry name" value="Acetyl-CoA synthetase-like"/>
    <property type="match status" value="1"/>
</dbReference>
<evidence type="ECO:0000313" key="7">
    <source>
        <dbReference type="EMBL" id="GEL68384.1"/>
    </source>
</evidence>
<dbReference type="Proteomes" id="UP000198717">
    <property type="component" value="Unassembled WGS sequence"/>
</dbReference>
<evidence type="ECO:0000259" key="5">
    <source>
        <dbReference type="Pfam" id="PF00501"/>
    </source>
</evidence>
<dbReference type="PANTHER" id="PTHR22754:SF32">
    <property type="entry name" value="DISCO-INTERACTING PROTEIN 2"/>
    <property type="match status" value="1"/>
</dbReference>
<dbReference type="EMBL" id="FNAJ01000005">
    <property type="protein sequence ID" value="SDE28301.1"/>
    <property type="molecule type" value="Genomic_DNA"/>
</dbReference>
<evidence type="ECO:0000313" key="10">
    <source>
        <dbReference type="Proteomes" id="UP000321224"/>
    </source>
</evidence>
<comment type="caution">
    <text evidence="7">The sequence shown here is derived from an EMBL/GenBank/DDBJ whole genome shotgun (WGS) entry which is preliminary data.</text>
</comment>
<reference evidence="7 10" key="2">
    <citation type="submission" date="2019-07" db="EMBL/GenBank/DDBJ databases">
        <title>Whole genome shotgun sequence of Myxococcus virescens NBRC 100334.</title>
        <authorList>
            <person name="Hosoyama A."/>
            <person name="Uohara A."/>
            <person name="Ohji S."/>
            <person name="Ichikawa N."/>
        </authorList>
    </citation>
    <scope>NUCLEOTIDE SEQUENCE [LARGE SCALE GENOMIC DNA]</scope>
    <source>
        <strain evidence="7 10">NBRC 100334</strain>
    </source>
</reference>
<comment type="similarity">
    <text evidence="1">Belongs to the ATP-dependent AMP-binding enzyme family.</text>
</comment>
<evidence type="ECO:0000256" key="1">
    <source>
        <dbReference type="ARBA" id="ARBA00006432"/>
    </source>
</evidence>
<evidence type="ECO:0000313" key="9">
    <source>
        <dbReference type="Proteomes" id="UP000198717"/>
    </source>
</evidence>
<dbReference type="GO" id="GO:0006633">
    <property type="term" value="P:fatty acid biosynthetic process"/>
    <property type="evidence" value="ECO:0007669"/>
    <property type="project" value="TreeGrafter"/>
</dbReference>
<dbReference type="PROSITE" id="PS00455">
    <property type="entry name" value="AMP_BINDING"/>
    <property type="match status" value="1"/>
</dbReference>
<dbReference type="GO" id="GO:0005886">
    <property type="term" value="C:plasma membrane"/>
    <property type="evidence" value="ECO:0007669"/>
    <property type="project" value="TreeGrafter"/>
</dbReference>
<evidence type="ECO:0000259" key="6">
    <source>
        <dbReference type="Pfam" id="PF23024"/>
    </source>
</evidence>
<proteinExistence type="inferred from homology"/>
<keyword evidence="3" id="KW-0276">Fatty acid metabolism</keyword>
<sequence length="581" mass="63534">MPSPSRSVQTLTDLLRWRASNQTEARAYTFLQDGEGQETTWTYGELDRQARAIAAALQEHKGAGERALLLYPPGLDYIAAFFGSLYAGVAAVPAYPPAQLQAVTRILSILLDAKPRFALTTREILESVNALAEAYPVLKDIRWIATDALEEGLEDGWKRPAITGDTLAFLQYTSGSTSTPKGVMVLHRNLMSNEEMIRQGFSHDDPPTICGWLPLYHDMGLIGAVLQPMYLGAHSIVMSPWSFLQRPIRWLNTITKYRATTSGGPNFAYALCTRKVKPEQLASLDLSSWRVAFNGAEPVRAETLAEFADTFAPTGFRREAFYPCYGLAEATLFVSGGITSELPRHLTVDSAALEQNRAVAAPPGPSARTLVSSGRSWGDSLIRIVNPETLVACAPGEVGEIWTAGPHVTHGYWGREEMNAETFQARIQGSEEGPFLRTGDLGFMIDGELYVTGRIKDLIIVDGRNHYPQDLELTAESQHPALRPGCSVAFSVDHPEGERLVVLVEVSARFVPSEQGDGAQALNGSALQKTIRQAVAAAHSVDVHEVVLLQQGEVLKTSSGKVQRRACRTKYVEGSLQRWAA</sequence>
<feature type="domain" description="AMP-dependent synthetase/ligase" evidence="5">
    <location>
        <begin position="16"/>
        <end position="413"/>
    </location>
</feature>
<dbReference type="FunFam" id="3.40.50.12780:FF:000013">
    <property type="entry name" value="Long-chain-fatty-acid--AMP ligase FadD32"/>
    <property type="match status" value="1"/>
</dbReference>
<dbReference type="InterPro" id="IPR042099">
    <property type="entry name" value="ANL_N_sf"/>
</dbReference>
<dbReference type="PANTHER" id="PTHR22754">
    <property type="entry name" value="DISCO-INTERACTING PROTEIN 2 DIP2 -RELATED"/>
    <property type="match status" value="1"/>
</dbReference>
<organism evidence="7 10">
    <name type="scientific">Myxococcus virescens</name>
    <dbReference type="NCBI Taxonomy" id="83456"/>
    <lineage>
        <taxon>Bacteria</taxon>
        <taxon>Pseudomonadati</taxon>
        <taxon>Myxococcota</taxon>
        <taxon>Myxococcia</taxon>
        <taxon>Myxococcales</taxon>
        <taxon>Cystobacterineae</taxon>
        <taxon>Myxococcaceae</taxon>
        <taxon>Myxococcus</taxon>
    </lineage>
</organism>
<accession>A0A511H4S6</accession>
<dbReference type="GO" id="GO:0070566">
    <property type="term" value="F:adenylyltransferase activity"/>
    <property type="evidence" value="ECO:0007669"/>
    <property type="project" value="TreeGrafter"/>
</dbReference>
<dbReference type="Gene3D" id="3.40.50.12780">
    <property type="entry name" value="N-terminal domain of ligase-like"/>
    <property type="match status" value="1"/>
</dbReference>
<gene>
    <name evidence="7" type="ORF">MVI01_01680</name>
    <name evidence="8" type="ORF">SAMN04488504_105413</name>
</gene>
<evidence type="ECO:0000256" key="2">
    <source>
        <dbReference type="ARBA" id="ARBA00022598"/>
    </source>
</evidence>
<dbReference type="GO" id="GO:0016874">
    <property type="term" value="F:ligase activity"/>
    <property type="evidence" value="ECO:0007669"/>
    <property type="project" value="UniProtKB-KW"/>
</dbReference>
<keyword evidence="2 8" id="KW-0436">Ligase</keyword>
<dbReference type="InterPro" id="IPR000873">
    <property type="entry name" value="AMP-dep_synth/lig_dom"/>
</dbReference>
<evidence type="ECO:0000256" key="3">
    <source>
        <dbReference type="ARBA" id="ARBA00022832"/>
    </source>
</evidence>
<dbReference type="InterPro" id="IPR040097">
    <property type="entry name" value="FAAL/FAAC"/>
</dbReference>
<dbReference type="InterPro" id="IPR025110">
    <property type="entry name" value="AMP-bd_C"/>
</dbReference>
<evidence type="ECO:0000256" key="4">
    <source>
        <dbReference type="ARBA" id="ARBA00023098"/>
    </source>
</evidence>
<evidence type="ECO:0000313" key="8">
    <source>
        <dbReference type="EMBL" id="SDE28301.1"/>
    </source>
</evidence>
<dbReference type="EMBL" id="BJVY01000001">
    <property type="protein sequence ID" value="GEL68384.1"/>
    <property type="molecule type" value="Genomic_DNA"/>
</dbReference>
<dbReference type="Pfam" id="PF00501">
    <property type="entry name" value="AMP-binding"/>
    <property type="match status" value="1"/>
</dbReference>
<dbReference type="CDD" id="cd05931">
    <property type="entry name" value="FAAL"/>
    <property type="match status" value="1"/>
</dbReference>
<dbReference type="Pfam" id="PF23024">
    <property type="entry name" value="AMP-dom_DIP2-like"/>
    <property type="match status" value="1"/>
</dbReference>
<dbReference type="RefSeq" id="WP_090490819.1">
    <property type="nucleotide sequence ID" value="NZ_BJVY01000001.1"/>
</dbReference>
<keyword evidence="9" id="KW-1185">Reference proteome</keyword>
<dbReference type="Proteomes" id="UP000321224">
    <property type="component" value="Unassembled WGS sequence"/>
</dbReference>